<accession>A0AA92VAC1</accession>
<dbReference type="AlphaFoldDB" id="A0AA92VAC1"/>
<evidence type="ECO:0000313" key="2">
    <source>
        <dbReference type="EMBL" id="RHL37421.1"/>
    </source>
</evidence>
<gene>
    <name evidence="2" type="ORF">DW026_08960</name>
</gene>
<protein>
    <submittedName>
        <fullName evidence="2">Uncharacterized protein</fullName>
    </submittedName>
</protein>
<evidence type="ECO:0000313" key="3">
    <source>
        <dbReference type="Proteomes" id="UP000283672"/>
    </source>
</evidence>
<feature type="signal peptide" evidence="1">
    <location>
        <begin position="1"/>
        <end position="27"/>
    </location>
</feature>
<reference evidence="2 3" key="1">
    <citation type="submission" date="2018-08" db="EMBL/GenBank/DDBJ databases">
        <title>A genome reference for cultivated species of the human gut microbiota.</title>
        <authorList>
            <person name="Zou Y."/>
            <person name="Xue W."/>
            <person name="Luo G."/>
        </authorList>
    </citation>
    <scope>NUCLEOTIDE SEQUENCE [LARGE SCALE GENOMIC DNA]</scope>
    <source>
        <strain evidence="2 3">AF38-11</strain>
    </source>
</reference>
<feature type="chain" id="PRO_5041682190" evidence="1">
    <location>
        <begin position="28"/>
        <end position="332"/>
    </location>
</feature>
<evidence type="ECO:0000256" key="1">
    <source>
        <dbReference type="SAM" id="SignalP"/>
    </source>
</evidence>
<organism evidence="2 3">
    <name type="scientific">Segatella copri</name>
    <dbReference type="NCBI Taxonomy" id="165179"/>
    <lineage>
        <taxon>Bacteria</taxon>
        <taxon>Pseudomonadati</taxon>
        <taxon>Bacteroidota</taxon>
        <taxon>Bacteroidia</taxon>
        <taxon>Bacteroidales</taxon>
        <taxon>Prevotellaceae</taxon>
        <taxon>Segatella</taxon>
    </lineage>
</organism>
<name>A0AA92VAC1_9BACT</name>
<keyword evidence="1" id="KW-0732">Signal</keyword>
<proteinExistence type="predicted"/>
<sequence>MKKIMNQYKGKVLKAMMMLFAMGFALAGTATLSSCSSDDDPFFTVSEDDDPRILNTDLADQKLDRKTKLNLEIKVTPVHYTTVTWLLDDTQIAEGTTIDQTLPVGNHTLKIVATTTKGKTTSRTLNVTVTPAADDPALGTNAVELWVAPGAETTIHKCKNLGTVAKVMVGGKEVAFEVLEEGTALKLTAPTGLENGDYDITLVDGEGNQFPSGTIKVTTEPRPSMENTLWEGEFAVTWSTPFDALKDTFLSKVKAGTILRVYVDGNGQGTAATSWWNNILTGKGDPERGDIMVNGPAKWEFELTDLSIQLLTEQNGLLLVGDGYTVKKVTIE</sequence>
<comment type="caution">
    <text evidence="2">The sequence shown here is derived from an EMBL/GenBank/DDBJ whole genome shotgun (WGS) entry which is preliminary data.</text>
</comment>
<dbReference type="PROSITE" id="PS51257">
    <property type="entry name" value="PROKAR_LIPOPROTEIN"/>
    <property type="match status" value="1"/>
</dbReference>
<dbReference type="EMBL" id="QROP01000020">
    <property type="protein sequence ID" value="RHL37421.1"/>
    <property type="molecule type" value="Genomic_DNA"/>
</dbReference>
<dbReference type="Proteomes" id="UP000283672">
    <property type="component" value="Unassembled WGS sequence"/>
</dbReference>